<accession>A0ABD2N829</accession>
<name>A0ABD2N829_9CUCU</name>
<proteinExistence type="predicted"/>
<keyword evidence="2" id="KW-1185">Reference proteome</keyword>
<evidence type="ECO:0000313" key="1">
    <source>
        <dbReference type="EMBL" id="KAL3274376.1"/>
    </source>
</evidence>
<dbReference type="EMBL" id="JABFTP020000062">
    <property type="protein sequence ID" value="KAL3274376.1"/>
    <property type="molecule type" value="Genomic_DNA"/>
</dbReference>
<dbReference type="Proteomes" id="UP001516400">
    <property type="component" value="Unassembled WGS sequence"/>
</dbReference>
<evidence type="ECO:0000313" key="2">
    <source>
        <dbReference type="Proteomes" id="UP001516400"/>
    </source>
</evidence>
<gene>
    <name evidence="1" type="ORF">HHI36_015774</name>
</gene>
<reference evidence="1 2" key="1">
    <citation type="journal article" date="2021" name="BMC Biol.">
        <title>Horizontally acquired antibacterial genes associated with adaptive radiation of ladybird beetles.</title>
        <authorList>
            <person name="Li H.S."/>
            <person name="Tang X.F."/>
            <person name="Huang Y.H."/>
            <person name="Xu Z.Y."/>
            <person name="Chen M.L."/>
            <person name="Du X.Y."/>
            <person name="Qiu B.Y."/>
            <person name="Chen P.T."/>
            <person name="Zhang W."/>
            <person name="Slipinski A."/>
            <person name="Escalona H.E."/>
            <person name="Waterhouse R.M."/>
            <person name="Zwick A."/>
            <person name="Pang H."/>
        </authorList>
    </citation>
    <scope>NUCLEOTIDE SEQUENCE [LARGE SCALE GENOMIC DNA]</scope>
    <source>
        <strain evidence="1">SYSU2018</strain>
    </source>
</reference>
<organism evidence="1 2">
    <name type="scientific">Cryptolaemus montrouzieri</name>
    <dbReference type="NCBI Taxonomy" id="559131"/>
    <lineage>
        <taxon>Eukaryota</taxon>
        <taxon>Metazoa</taxon>
        <taxon>Ecdysozoa</taxon>
        <taxon>Arthropoda</taxon>
        <taxon>Hexapoda</taxon>
        <taxon>Insecta</taxon>
        <taxon>Pterygota</taxon>
        <taxon>Neoptera</taxon>
        <taxon>Endopterygota</taxon>
        <taxon>Coleoptera</taxon>
        <taxon>Polyphaga</taxon>
        <taxon>Cucujiformia</taxon>
        <taxon>Coccinelloidea</taxon>
        <taxon>Coccinellidae</taxon>
        <taxon>Scymninae</taxon>
        <taxon>Scymnini</taxon>
        <taxon>Cryptolaemus</taxon>
    </lineage>
</organism>
<sequence>MELSSDNEESLELTIDDVSSKLENEEQVSLKTFMYDKNSNCTFEEVKLNEKLVIFPSNRKKKNGRTLGKKENLLNDINIFVWNLLNLTEENIWITKQVSFIFVTVTKMIMNQKKGKK</sequence>
<protein>
    <submittedName>
        <fullName evidence="1">Uncharacterized protein</fullName>
    </submittedName>
</protein>
<dbReference type="AlphaFoldDB" id="A0ABD2N829"/>
<comment type="caution">
    <text evidence="1">The sequence shown here is derived from an EMBL/GenBank/DDBJ whole genome shotgun (WGS) entry which is preliminary data.</text>
</comment>